<protein>
    <submittedName>
        <fullName evidence="7">Putative WD-repeat protein</fullName>
    </submittedName>
</protein>
<dbReference type="Gene3D" id="3.40.50.1580">
    <property type="entry name" value="Nucleoside phosphorylase domain"/>
    <property type="match status" value="1"/>
</dbReference>
<keyword evidence="8" id="KW-1185">Reference proteome</keyword>
<dbReference type="PROSITE" id="PS00678">
    <property type="entry name" value="WD_REPEATS_1"/>
    <property type="match status" value="1"/>
</dbReference>
<evidence type="ECO:0000256" key="4">
    <source>
        <dbReference type="SAM" id="MobiDB-lite"/>
    </source>
</evidence>
<dbReference type="InterPro" id="IPR011047">
    <property type="entry name" value="Quinoprotein_ADH-like_sf"/>
</dbReference>
<dbReference type="SUPFAM" id="SSF50998">
    <property type="entry name" value="Quinoprotein alcohol dehydrogenase-like"/>
    <property type="match status" value="1"/>
</dbReference>
<evidence type="ECO:0000256" key="3">
    <source>
        <dbReference type="PROSITE-ProRule" id="PRU00221"/>
    </source>
</evidence>
<dbReference type="PROSITE" id="PS50082">
    <property type="entry name" value="WD_REPEATS_2"/>
    <property type="match status" value="3"/>
</dbReference>
<dbReference type="SMART" id="SM00320">
    <property type="entry name" value="WD40"/>
    <property type="match status" value="10"/>
</dbReference>
<name>A0A8H4NPT6_9HYPO</name>
<feature type="repeat" description="WD" evidence="3">
    <location>
        <begin position="1015"/>
        <end position="1050"/>
    </location>
</feature>
<dbReference type="Pfam" id="PF24883">
    <property type="entry name" value="NPHP3_N"/>
    <property type="match status" value="1"/>
</dbReference>
<dbReference type="InterPro" id="IPR019775">
    <property type="entry name" value="WD40_repeat_CS"/>
</dbReference>
<evidence type="ECO:0000313" key="8">
    <source>
        <dbReference type="Proteomes" id="UP000605986"/>
    </source>
</evidence>
<proteinExistence type="predicted"/>
<feature type="region of interest" description="Disordered" evidence="4">
    <location>
        <begin position="1"/>
        <end position="20"/>
    </location>
</feature>
<dbReference type="CDD" id="cd00200">
    <property type="entry name" value="WD40"/>
    <property type="match status" value="1"/>
</dbReference>
<dbReference type="Gene3D" id="3.40.50.300">
    <property type="entry name" value="P-loop containing nucleotide triphosphate hydrolases"/>
    <property type="match status" value="1"/>
</dbReference>
<evidence type="ECO:0000313" key="7">
    <source>
        <dbReference type="EMBL" id="KAF4440793.1"/>
    </source>
</evidence>
<dbReference type="InterPro" id="IPR000845">
    <property type="entry name" value="Nucleoside_phosphorylase_d"/>
</dbReference>
<dbReference type="InterPro" id="IPR001680">
    <property type="entry name" value="WD40_rpt"/>
</dbReference>
<reference evidence="7" key="1">
    <citation type="submission" date="2020-01" db="EMBL/GenBank/DDBJ databases">
        <title>Identification and distribution of gene clusters putatively required for synthesis of sphingolipid metabolism inhibitors in phylogenetically diverse species of the filamentous fungus Fusarium.</title>
        <authorList>
            <person name="Kim H.-S."/>
            <person name="Busman M."/>
            <person name="Brown D.W."/>
            <person name="Divon H."/>
            <person name="Uhlig S."/>
            <person name="Proctor R.H."/>
        </authorList>
    </citation>
    <scope>NUCLEOTIDE SEQUENCE</scope>
    <source>
        <strain evidence="7">NRRL 53441</strain>
    </source>
</reference>
<dbReference type="PROSITE" id="PS50294">
    <property type="entry name" value="WD_REPEATS_REGION"/>
    <property type="match status" value="3"/>
</dbReference>
<feature type="compositionally biased region" description="Basic and acidic residues" evidence="4">
    <location>
        <begin position="1"/>
        <end position="14"/>
    </location>
</feature>
<dbReference type="InterPro" id="IPR027417">
    <property type="entry name" value="P-loop_NTPase"/>
</dbReference>
<keyword evidence="2" id="KW-0677">Repeat</keyword>
<dbReference type="Pfam" id="PF01048">
    <property type="entry name" value="PNP_UDP_1"/>
    <property type="match status" value="1"/>
</dbReference>
<accession>A0A8H4NPT6</accession>
<sequence>MAEREYSAAEDARSRPGCTSASASLANRSIAPEEYTIGWICALSVEMAAAKGMLDRVHPNLSQQAPQDHNSYILGEIQGHKIVIAGLPKGVYGTTSAASVAKDLLRTFKSIRFGLMVGIGGAAPSQTHDIRLGDVVVGVPTGTNGGVIQYDRGKKLQKDDSERTGSLNMPPNILLTALTRLDAVQMTEESRVPEFIADLVSKSPKRMKSKFSYQGISNDHLYLPDYEHINPNSTCQECDKTKTVQREDRDGNDTDPVIHYGAIASGNQVIEDAKTRDRLSEELGVLCFEMEAAGLQDFPSLVIRGICDYSDSHKNKLWQEYAAASAAAFTKELLLVITPDRVLLEKNIPELLHVAEEQLRVLEQHREISSMHLEEYKRTNQSRPLDLPVIHEACYDSADVGESPRCEKDTRLRFREAVAEWADQDSGEPILWLIGPAGTGKSTIARSIADSLDAQKRLAGTYFFKRGEQSRNDTSRFFSTLASQFANNIPCFRGYLQTSLDGLDKGAVEKKSLRSQFDQLLWHPLSELKHLDPHHLPKVIIIDALDECERPEHLETVVALLSKLSNIKSLRLRTFVASRSTRQTSGAFRSILKDGLVRSLELHRDFPGDAKTDIRTFLNRKFEEIKERCKFRQNPWPSSEDYNRLVHLATNPDPLFIYAATLFRFIYDEKRPRNPKSQLHKWLKDSDRNISQLHQMYNPVLCQVFNDNEETCRDLLQFLGTIILLVTPLPAVSITSLLQIERDDIEWWIPDLQAVLDIPTNPRRPIRLLHKSFSDFLLSTGSRFQVNAAETHGLLTEKCIQRMKTSLRRDICDLREPGIFKDEIDRDKINVQIPPDLEYACLHWFHHFKSSERPLGQNISTFLYEHLPHWLEVLTLLGRLAQGEVMLRELCKASDSDTNFEHFVQDARRVISTFGSAIELAPLQIYGSLLFFSPVSSKIRQAFWDKRIPQRGQVQGVKNDWDARLQSVGDDDGSITALCFSPDGQLLAFAWRRWREGDHKVQLCNPITGTDLQTLDSHESFVHTMAFSADGLRLVLGCNDGSIRIWNMATVELEHCIWVNGGPVRAIGFSDATHFLSLSHCGIVAVCDISTGKCENETKIFERLEGLTESDDLGAEARPAAISPCTQLVAWSERSGTVGLLNLAGDSCQLSLRGHTYPIFVLAFSLDSKLLASASQHGMICVWDVKTGAQKHKMDHLDDVEAVAFSPNGQFLASGSLWETRLWNAKTATCYASFPYPGKSLAFSPDGRLLASASGNVQLLDTTLNQCKESSGNHNAWIEDITWSPDGQLVASASLDGTVQIRDSSTGAQKCALQKTITGNLGSTRTVDYSPDSQLIASVSYSSNTQVQLWQVATRKLIRTLEIQEPLNKWNGRQTTIHFAIFSPDGSTIAAAFNNGWLVRWDTSTGKLLQIFENHSHIRKIVFSMDGQLMAGFRTQGLAIWNSTSSSPIHSLDLETYAVSFSPDNQLIAIADYSNILTMWFYLVVERIVWNTFPDDILYQGLY</sequence>
<dbReference type="CDD" id="cd00009">
    <property type="entry name" value="AAA"/>
    <property type="match status" value="1"/>
</dbReference>
<gene>
    <name evidence="7" type="ORF">F53441_12201</name>
</gene>
<dbReference type="PANTHER" id="PTHR46082">
    <property type="entry name" value="ATP/GTP-BINDING PROTEIN-RELATED"/>
    <property type="match status" value="1"/>
</dbReference>
<keyword evidence="1 3" id="KW-0853">WD repeat</keyword>
<dbReference type="Proteomes" id="UP000605986">
    <property type="component" value="Unassembled WGS sequence"/>
</dbReference>
<dbReference type="Gene3D" id="2.130.10.10">
    <property type="entry name" value="YVTN repeat-like/Quinoprotein amine dehydrogenase"/>
    <property type="match status" value="3"/>
</dbReference>
<dbReference type="SUPFAM" id="SSF53167">
    <property type="entry name" value="Purine and uridine phosphorylases"/>
    <property type="match status" value="1"/>
</dbReference>
<dbReference type="InterPro" id="IPR015943">
    <property type="entry name" value="WD40/YVTN_repeat-like_dom_sf"/>
</dbReference>
<dbReference type="InterPro" id="IPR053137">
    <property type="entry name" value="NLR-like"/>
</dbReference>
<dbReference type="EMBL" id="JAADJG010000643">
    <property type="protein sequence ID" value="KAF4440793.1"/>
    <property type="molecule type" value="Genomic_DNA"/>
</dbReference>
<organism evidence="7 8">
    <name type="scientific">Fusarium austroafricanum</name>
    <dbReference type="NCBI Taxonomy" id="2364996"/>
    <lineage>
        <taxon>Eukaryota</taxon>
        <taxon>Fungi</taxon>
        <taxon>Dikarya</taxon>
        <taxon>Ascomycota</taxon>
        <taxon>Pezizomycotina</taxon>
        <taxon>Sordariomycetes</taxon>
        <taxon>Hypocreomycetidae</taxon>
        <taxon>Hypocreales</taxon>
        <taxon>Nectriaceae</taxon>
        <taxon>Fusarium</taxon>
        <taxon>Fusarium concolor species complex</taxon>
    </lineage>
</organism>
<dbReference type="GO" id="GO:0003824">
    <property type="term" value="F:catalytic activity"/>
    <property type="evidence" value="ECO:0007669"/>
    <property type="project" value="InterPro"/>
</dbReference>
<dbReference type="PANTHER" id="PTHR46082:SF11">
    <property type="entry name" value="AAA+ ATPASE DOMAIN-CONTAINING PROTEIN-RELATED"/>
    <property type="match status" value="1"/>
</dbReference>
<dbReference type="OrthoDB" id="1577640at2759"/>
<feature type="domain" description="Nucleoside phosphorylase" evidence="5">
    <location>
        <begin position="37"/>
        <end position="312"/>
    </location>
</feature>
<dbReference type="InterPro" id="IPR035994">
    <property type="entry name" value="Nucleoside_phosphorylase_sf"/>
</dbReference>
<dbReference type="Pfam" id="PF00400">
    <property type="entry name" value="WD40"/>
    <property type="match status" value="4"/>
</dbReference>
<feature type="repeat" description="WD" evidence="3">
    <location>
        <begin position="1152"/>
        <end position="1193"/>
    </location>
</feature>
<evidence type="ECO:0000259" key="5">
    <source>
        <dbReference type="Pfam" id="PF01048"/>
    </source>
</evidence>
<comment type="caution">
    <text evidence="7">The sequence shown here is derived from an EMBL/GenBank/DDBJ whole genome shotgun (WGS) entry which is preliminary data.</text>
</comment>
<evidence type="ECO:0000259" key="6">
    <source>
        <dbReference type="Pfam" id="PF24883"/>
    </source>
</evidence>
<dbReference type="SUPFAM" id="SSF52540">
    <property type="entry name" value="P-loop containing nucleoside triphosphate hydrolases"/>
    <property type="match status" value="1"/>
</dbReference>
<dbReference type="InterPro" id="IPR056884">
    <property type="entry name" value="NPHP3-like_N"/>
</dbReference>
<feature type="repeat" description="WD" evidence="3">
    <location>
        <begin position="1271"/>
        <end position="1312"/>
    </location>
</feature>
<evidence type="ECO:0000256" key="2">
    <source>
        <dbReference type="ARBA" id="ARBA00022737"/>
    </source>
</evidence>
<dbReference type="GO" id="GO:0009116">
    <property type="term" value="P:nucleoside metabolic process"/>
    <property type="evidence" value="ECO:0007669"/>
    <property type="project" value="InterPro"/>
</dbReference>
<evidence type="ECO:0000256" key="1">
    <source>
        <dbReference type="ARBA" id="ARBA00022574"/>
    </source>
</evidence>
<feature type="domain" description="Nephrocystin 3-like N-terminal" evidence="6">
    <location>
        <begin position="416"/>
        <end position="579"/>
    </location>
</feature>